<dbReference type="PANTHER" id="PTHR19307:SF13">
    <property type="entry name" value="TUMOR PROTEIN D54"/>
    <property type="match status" value="1"/>
</dbReference>
<accession>A0A3B1K5Z7</accession>
<keyword evidence="6" id="KW-1185">Reference proteome</keyword>
<reference evidence="5" key="4">
    <citation type="submission" date="2025-09" db="UniProtKB">
        <authorList>
            <consortium name="Ensembl"/>
        </authorList>
    </citation>
    <scope>IDENTIFICATION</scope>
</reference>
<evidence type="ECO:0000313" key="6">
    <source>
        <dbReference type="Proteomes" id="UP000018467"/>
    </source>
</evidence>
<dbReference type="Proteomes" id="UP000018467">
    <property type="component" value="Unassembled WGS sequence"/>
</dbReference>
<dbReference type="GeneTree" id="ENSGT00940000155572"/>
<dbReference type="CTD" id="335107"/>
<reference evidence="5" key="3">
    <citation type="submission" date="2025-08" db="UniProtKB">
        <authorList>
            <consortium name="Ensembl"/>
        </authorList>
    </citation>
    <scope>IDENTIFICATION</scope>
</reference>
<feature type="coiled-coil region" evidence="3">
    <location>
        <begin position="27"/>
        <end position="54"/>
    </location>
</feature>
<organism evidence="5 6">
    <name type="scientific">Astyanax mexicanus</name>
    <name type="common">Blind cave fish</name>
    <name type="synonym">Astyanax fasciatus mexicanus</name>
    <dbReference type="NCBI Taxonomy" id="7994"/>
    <lineage>
        <taxon>Eukaryota</taxon>
        <taxon>Metazoa</taxon>
        <taxon>Chordata</taxon>
        <taxon>Craniata</taxon>
        <taxon>Vertebrata</taxon>
        <taxon>Euteleostomi</taxon>
        <taxon>Actinopterygii</taxon>
        <taxon>Neopterygii</taxon>
        <taxon>Teleostei</taxon>
        <taxon>Ostariophysi</taxon>
        <taxon>Characiformes</taxon>
        <taxon>Characoidei</taxon>
        <taxon>Acestrorhamphidae</taxon>
        <taxon>Acestrorhamphinae</taxon>
        <taxon>Astyanax</taxon>
    </lineage>
</organism>
<feature type="region of interest" description="Disordered" evidence="4">
    <location>
        <begin position="188"/>
        <end position="215"/>
    </location>
</feature>
<dbReference type="Bgee" id="ENSAMXG00000035353">
    <property type="expression patterns" value="Expressed in embryo and 14 other cell types or tissues"/>
</dbReference>
<reference evidence="6" key="1">
    <citation type="submission" date="2013-03" db="EMBL/GenBank/DDBJ databases">
        <authorList>
            <person name="Jeffery W."/>
            <person name="Warren W."/>
            <person name="Wilson R.K."/>
        </authorList>
    </citation>
    <scope>NUCLEOTIDE SEQUENCE</scope>
    <source>
        <strain evidence="6">female</strain>
    </source>
</reference>
<evidence type="ECO:0000256" key="3">
    <source>
        <dbReference type="SAM" id="Coils"/>
    </source>
</evidence>
<dbReference type="GO" id="GO:0005737">
    <property type="term" value="C:cytoplasm"/>
    <property type="evidence" value="ECO:0007669"/>
    <property type="project" value="TreeGrafter"/>
</dbReference>
<dbReference type="GeneID" id="103035134"/>
<evidence type="ECO:0000313" key="5">
    <source>
        <dbReference type="Ensembl" id="ENSAMXP00000049525.1"/>
    </source>
</evidence>
<comment type="similarity">
    <text evidence="1">Belongs to the TPD52 family.</text>
</comment>
<dbReference type="InterPro" id="IPR007327">
    <property type="entry name" value="TPD52"/>
</dbReference>
<dbReference type="AlphaFoldDB" id="A0A3B1K5Z7"/>
<feature type="region of interest" description="Disordered" evidence="4">
    <location>
        <begin position="1"/>
        <end position="22"/>
    </location>
</feature>
<evidence type="ECO:0000256" key="1">
    <source>
        <dbReference type="ARBA" id="ARBA00005702"/>
    </source>
</evidence>
<dbReference type="KEGG" id="amex:103035134"/>
<name>A0A3B1K5Z7_ASTMX</name>
<protein>
    <submittedName>
        <fullName evidence="5">Tpd52 like 2a</fullName>
    </submittedName>
</protein>
<feature type="compositionally biased region" description="Gly residues" evidence="4">
    <location>
        <begin position="196"/>
        <end position="205"/>
    </location>
</feature>
<proteinExistence type="inferred from homology"/>
<evidence type="ECO:0000256" key="2">
    <source>
        <dbReference type="ARBA" id="ARBA00023054"/>
    </source>
</evidence>
<dbReference type="STRING" id="7994.ENSAMXP00000049525"/>
<evidence type="ECO:0000256" key="4">
    <source>
        <dbReference type="SAM" id="MobiDB-lite"/>
    </source>
</evidence>
<sequence>MDPSQRDFTMDGASGGTLPPGLSEEEALEMQIELTKVEDEIQTLRQVLTAKERHAGELRRRLGISPLAEFKNNISKGWQEVQSSNAYMKTSQTLGDLNHRVTSSNLYLTASATLDDISHSDAYKKTQETLSQAGQMTSSALSTMGSAIRNRFGEMRALTYTNTPGNNYSMRHSLSMPAMRNSNTFKSFEDKMSKVVGGGSNGEGPQGPPGSNSNF</sequence>
<dbReference type="Pfam" id="PF04201">
    <property type="entry name" value="TPD52"/>
    <property type="match status" value="2"/>
</dbReference>
<dbReference type="Ensembl" id="ENSAMXT00000035473.1">
    <property type="protein sequence ID" value="ENSAMXP00000049525.1"/>
    <property type="gene ID" value="ENSAMXG00000035353.1"/>
</dbReference>
<reference evidence="6" key="2">
    <citation type="journal article" date="2014" name="Nat. Commun.">
        <title>The cavefish genome reveals candidate genes for eye loss.</title>
        <authorList>
            <person name="McGaugh S.E."/>
            <person name="Gross J.B."/>
            <person name="Aken B."/>
            <person name="Blin M."/>
            <person name="Borowsky R."/>
            <person name="Chalopin D."/>
            <person name="Hinaux H."/>
            <person name="Jeffery W.R."/>
            <person name="Keene A."/>
            <person name="Ma L."/>
            <person name="Minx P."/>
            <person name="Murphy D."/>
            <person name="O'Quin K.E."/>
            <person name="Retaux S."/>
            <person name="Rohner N."/>
            <person name="Searle S.M."/>
            <person name="Stahl B.A."/>
            <person name="Tabin C."/>
            <person name="Volff J.N."/>
            <person name="Yoshizawa M."/>
            <person name="Warren W.C."/>
        </authorList>
    </citation>
    <scope>NUCLEOTIDE SEQUENCE [LARGE SCALE GENOMIC DNA]</scope>
    <source>
        <strain evidence="6">female</strain>
    </source>
</reference>
<keyword evidence="2 3" id="KW-0175">Coiled coil</keyword>
<dbReference type="PANTHER" id="PTHR19307">
    <property type="entry name" value="TUMOR PROTEIN D52"/>
    <property type="match status" value="1"/>
</dbReference>
<dbReference type="InParanoid" id="A0A3B1K5Z7"/>
<dbReference type="RefSeq" id="XP_007231942.2">
    <property type="nucleotide sequence ID" value="XM_007231880.4"/>
</dbReference>